<dbReference type="Gene3D" id="1.10.10.10">
    <property type="entry name" value="Winged helix-like DNA-binding domain superfamily/Winged helix DNA-binding domain"/>
    <property type="match status" value="1"/>
</dbReference>
<dbReference type="Proteomes" id="UP000219439">
    <property type="component" value="Unassembled WGS sequence"/>
</dbReference>
<sequence>MTDGPNETIEDASMSAHQQQMSAENFDLKSFFPYLVRVYYQSVSGSVGDVYSSLYDLGVSEWRVMAVLAPPQSMSALDIIERSSMNKVNVSRAVARLRKRGFLKQDIDGDDRRRSVLRLTEEGRKVFYDLIPRVKEVERQLLAGLSEEEVRTLISLMARVRENASSLEL</sequence>
<proteinExistence type="predicted"/>
<organism evidence="2 3">
    <name type="scientific">Cohaesibacter gelatinilyticus</name>
    <dbReference type="NCBI Taxonomy" id="372072"/>
    <lineage>
        <taxon>Bacteria</taxon>
        <taxon>Pseudomonadati</taxon>
        <taxon>Pseudomonadota</taxon>
        <taxon>Alphaproteobacteria</taxon>
        <taxon>Hyphomicrobiales</taxon>
        <taxon>Cohaesibacteraceae</taxon>
    </lineage>
</organism>
<name>A0A285PFL5_9HYPH</name>
<dbReference type="Pfam" id="PF12802">
    <property type="entry name" value="MarR_2"/>
    <property type="match status" value="1"/>
</dbReference>
<keyword evidence="2" id="KW-0238">DNA-binding</keyword>
<dbReference type="SMART" id="SM00347">
    <property type="entry name" value="HTH_MARR"/>
    <property type="match status" value="1"/>
</dbReference>
<evidence type="ECO:0000259" key="1">
    <source>
        <dbReference type="PROSITE" id="PS50995"/>
    </source>
</evidence>
<dbReference type="GO" id="GO:0006950">
    <property type="term" value="P:response to stress"/>
    <property type="evidence" value="ECO:0007669"/>
    <property type="project" value="TreeGrafter"/>
</dbReference>
<dbReference type="InterPro" id="IPR036390">
    <property type="entry name" value="WH_DNA-bd_sf"/>
</dbReference>
<dbReference type="EMBL" id="OBEL01000005">
    <property type="protein sequence ID" value="SNZ20489.1"/>
    <property type="molecule type" value="Genomic_DNA"/>
</dbReference>
<accession>A0A285PFL5</accession>
<protein>
    <submittedName>
        <fullName evidence="2">DNA-binding transcriptional regulator, MarR family</fullName>
    </submittedName>
</protein>
<dbReference type="PRINTS" id="PR00598">
    <property type="entry name" value="HTHMARR"/>
</dbReference>
<reference evidence="2 3" key="1">
    <citation type="submission" date="2017-09" db="EMBL/GenBank/DDBJ databases">
        <authorList>
            <person name="Ehlers B."/>
            <person name="Leendertz F.H."/>
        </authorList>
    </citation>
    <scope>NUCLEOTIDE SEQUENCE [LARGE SCALE GENOMIC DNA]</scope>
    <source>
        <strain evidence="2 3">DSM 18289</strain>
    </source>
</reference>
<dbReference type="RefSeq" id="WP_210200929.1">
    <property type="nucleotide sequence ID" value="NZ_OBEL01000005.1"/>
</dbReference>
<feature type="domain" description="HTH marR-type" evidence="1">
    <location>
        <begin position="28"/>
        <end position="162"/>
    </location>
</feature>
<dbReference type="PROSITE" id="PS50995">
    <property type="entry name" value="HTH_MARR_2"/>
    <property type="match status" value="1"/>
</dbReference>
<keyword evidence="3" id="KW-1185">Reference proteome</keyword>
<dbReference type="PANTHER" id="PTHR33164:SF43">
    <property type="entry name" value="HTH-TYPE TRANSCRIPTIONAL REPRESSOR YETL"/>
    <property type="match status" value="1"/>
</dbReference>
<dbReference type="GO" id="GO:0003700">
    <property type="term" value="F:DNA-binding transcription factor activity"/>
    <property type="evidence" value="ECO:0007669"/>
    <property type="project" value="InterPro"/>
</dbReference>
<dbReference type="InterPro" id="IPR000835">
    <property type="entry name" value="HTH_MarR-typ"/>
</dbReference>
<dbReference type="InterPro" id="IPR036388">
    <property type="entry name" value="WH-like_DNA-bd_sf"/>
</dbReference>
<dbReference type="AlphaFoldDB" id="A0A285PFL5"/>
<evidence type="ECO:0000313" key="3">
    <source>
        <dbReference type="Proteomes" id="UP000219439"/>
    </source>
</evidence>
<dbReference type="GO" id="GO:0003677">
    <property type="term" value="F:DNA binding"/>
    <property type="evidence" value="ECO:0007669"/>
    <property type="project" value="UniProtKB-KW"/>
</dbReference>
<dbReference type="SUPFAM" id="SSF46785">
    <property type="entry name" value="Winged helix' DNA-binding domain"/>
    <property type="match status" value="1"/>
</dbReference>
<dbReference type="PANTHER" id="PTHR33164">
    <property type="entry name" value="TRANSCRIPTIONAL REGULATOR, MARR FAMILY"/>
    <property type="match status" value="1"/>
</dbReference>
<evidence type="ECO:0000313" key="2">
    <source>
        <dbReference type="EMBL" id="SNZ20489.1"/>
    </source>
</evidence>
<dbReference type="InterPro" id="IPR039422">
    <property type="entry name" value="MarR/SlyA-like"/>
</dbReference>
<gene>
    <name evidence="2" type="ORF">SAMN06265368_3593</name>
</gene>